<feature type="compositionally biased region" description="Pro residues" evidence="1">
    <location>
        <begin position="25"/>
        <end position="36"/>
    </location>
</feature>
<proteinExistence type="predicted"/>
<evidence type="ECO:0000256" key="1">
    <source>
        <dbReference type="SAM" id="MobiDB-lite"/>
    </source>
</evidence>
<feature type="region of interest" description="Disordered" evidence="1">
    <location>
        <begin position="1"/>
        <end position="61"/>
    </location>
</feature>
<sequence>MSDNNSTSSPTPQTEQPPQTQSPPTQLPPTQLPPAQSPDKLTPEQRIQAANEQLSPNSQQQFQAQINELLKKIEEAQAASAEARQRADEATDPAEKQRLIDEAVKQEKIAAAELKIVKKLQSGLWQGGVGGAGIGIEIGAGVGAVVGSLVGGITAIPTTLLGGLGGLAAGAIHGPWYKISGEEASAGGKTEKEANDGENTLTEEEVTGVEKALAEEETNGVEKTEENKEEMGEKKNDNV</sequence>
<protein>
    <submittedName>
        <fullName evidence="2">Uncharacterized protein</fullName>
    </submittedName>
</protein>
<organism evidence="2 3">
    <name type="scientific">Athelia psychrophila</name>
    <dbReference type="NCBI Taxonomy" id="1759441"/>
    <lineage>
        <taxon>Eukaryota</taxon>
        <taxon>Fungi</taxon>
        <taxon>Dikarya</taxon>
        <taxon>Basidiomycota</taxon>
        <taxon>Agaricomycotina</taxon>
        <taxon>Agaricomycetes</taxon>
        <taxon>Agaricomycetidae</taxon>
        <taxon>Atheliales</taxon>
        <taxon>Atheliaceae</taxon>
        <taxon>Athelia</taxon>
    </lineage>
</organism>
<reference evidence="2 3" key="1">
    <citation type="journal article" date="2016" name="Mol. Biol. Evol.">
        <title>Comparative Genomics of Early-Diverging Mushroom-Forming Fungi Provides Insights into the Origins of Lignocellulose Decay Capabilities.</title>
        <authorList>
            <person name="Nagy L.G."/>
            <person name="Riley R."/>
            <person name="Tritt A."/>
            <person name="Adam C."/>
            <person name="Daum C."/>
            <person name="Floudas D."/>
            <person name="Sun H."/>
            <person name="Yadav J.S."/>
            <person name="Pangilinan J."/>
            <person name="Larsson K.H."/>
            <person name="Matsuura K."/>
            <person name="Barry K."/>
            <person name="Labutti K."/>
            <person name="Kuo R."/>
            <person name="Ohm R.A."/>
            <person name="Bhattacharya S.S."/>
            <person name="Shirouzu T."/>
            <person name="Yoshinaga Y."/>
            <person name="Martin F.M."/>
            <person name="Grigoriev I.V."/>
            <person name="Hibbett D.S."/>
        </authorList>
    </citation>
    <scope>NUCLEOTIDE SEQUENCE [LARGE SCALE GENOMIC DNA]</scope>
    <source>
        <strain evidence="2 3">CBS 109695</strain>
    </source>
</reference>
<evidence type="ECO:0000313" key="2">
    <source>
        <dbReference type="EMBL" id="KZP20954.1"/>
    </source>
</evidence>
<feature type="region of interest" description="Disordered" evidence="1">
    <location>
        <begin position="183"/>
        <end position="239"/>
    </location>
</feature>
<feature type="compositionally biased region" description="Basic and acidic residues" evidence="1">
    <location>
        <begin position="220"/>
        <end position="239"/>
    </location>
</feature>
<dbReference type="Proteomes" id="UP000076532">
    <property type="component" value="Unassembled WGS sequence"/>
</dbReference>
<dbReference type="STRING" id="436010.A0A166JK98"/>
<evidence type="ECO:0000313" key="3">
    <source>
        <dbReference type="Proteomes" id="UP000076532"/>
    </source>
</evidence>
<gene>
    <name evidence="2" type="ORF">FIBSPDRAFT_861104</name>
</gene>
<name>A0A166JK98_9AGAM</name>
<feature type="compositionally biased region" description="Polar residues" evidence="1">
    <location>
        <begin position="48"/>
        <end position="61"/>
    </location>
</feature>
<accession>A0A166JK98</accession>
<feature type="compositionally biased region" description="Low complexity" evidence="1">
    <location>
        <begin position="1"/>
        <end position="24"/>
    </location>
</feature>
<keyword evidence="3" id="KW-1185">Reference proteome</keyword>
<dbReference type="EMBL" id="KV417551">
    <property type="protein sequence ID" value="KZP20954.1"/>
    <property type="molecule type" value="Genomic_DNA"/>
</dbReference>
<dbReference type="AlphaFoldDB" id="A0A166JK98"/>